<name>A0A8S9JPF4_BRACR</name>
<reference evidence="1" key="1">
    <citation type="submission" date="2019-12" db="EMBL/GenBank/DDBJ databases">
        <title>Genome sequencing and annotation of Brassica cretica.</title>
        <authorList>
            <person name="Studholme D.J."/>
            <person name="Sarris P.F."/>
        </authorList>
    </citation>
    <scope>NUCLEOTIDE SEQUENCE</scope>
    <source>
        <strain evidence="1">PFS-001/15</strain>
        <tissue evidence="1">Leaf</tissue>
    </source>
</reference>
<accession>A0A8S9JPF4</accession>
<sequence>MVYPANQNFTIPSCRSLIFLTIGEIPPPPEPPPSPLGWLTVKEGGPGTKPSEALPVSGLYFLGLPLFFFTRSLPLRACSCSSHRLSFVGTAAVAVALSLWDYMQWSRQRLLRTTACSESM</sequence>
<dbReference type="Proteomes" id="UP000712281">
    <property type="component" value="Unassembled WGS sequence"/>
</dbReference>
<protein>
    <submittedName>
        <fullName evidence="1">Uncharacterized protein</fullName>
    </submittedName>
</protein>
<dbReference type="EMBL" id="QGKW02001660">
    <property type="protein sequence ID" value="KAF2583472.1"/>
    <property type="molecule type" value="Genomic_DNA"/>
</dbReference>
<comment type="caution">
    <text evidence="1">The sequence shown here is derived from an EMBL/GenBank/DDBJ whole genome shotgun (WGS) entry which is preliminary data.</text>
</comment>
<organism evidence="1 2">
    <name type="scientific">Brassica cretica</name>
    <name type="common">Mustard</name>
    <dbReference type="NCBI Taxonomy" id="69181"/>
    <lineage>
        <taxon>Eukaryota</taxon>
        <taxon>Viridiplantae</taxon>
        <taxon>Streptophyta</taxon>
        <taxon>Embryophyta</taxon>
        <taxon>Tracheophyta</taxon>
        <taxon>Spermatophyta</taxon>
        <taxon>Magnoliopsida</taxon>
        <taxon>eudicotyledons</taxon>
        <taxon>Gunneridae</taxon>
        <taxon>Pentapetalae</taxon>
        <taxon>rosids</taxon>
        <taxon>malvids</taxon>
        <taxon>Brassicales</taxon>
        <taxon>Brassicaceae</taxon>
        <taxon>Brassiceae</taxon>
        <taxon>Brassica</taxon>
    </lineage>
</organism>
<proteinExistence type="predicted"/>
<evidence type="ECO:0000313" key="2">
    <source>
        <dbReference type="Proteomes" id="UP000712281"/>
    </source>
</evidence>
<evidence type="ECO:0000313" key="1">
    <source>
        <dbReference type="EMBL" id="KAF2583472.1"/>
    </source>
</evidence>
<dbReference type="AlphaFoldDB" id="A0A8S9JPF4"/>
<gene>
    <name evidence="1" type="ORF">F2Q68_00006150</name>
</gene>